<feature type="region of interest" description="Disordered" evidence="1">
    <location>
        <begin position="28"/>
        <end position="120"/>
    </location>
</feature>
<dbReference type="OrthoDB" id="5334244at2759"/>
<dbReference type="Proteomes" id="UP001141434">
    <property type="component" value="Unassembled WGS sequence"/>
</dbReference>
<reference evidence="2" key="1">
    <citation type="submission" date="2022-11" db="EMBL/GenBank/DDBJ databases">
        <authorList>
            <person name="Petersen C."/>
        </authorList>
    </citation>
    <scope>NUCLEOTIDE SEQUENCE</scope>
    <source>
        <strain evidence="2">IBT 34128</strain>
    </source>
</reference>
<accession>A0A9W9F893</accession>
<evidence type="ECO:0000313" key="3">
    <source>
        <dbReference type="Proteomes" id="UP001141434"/>
    </source>
</evidence>
<evidence type="ECO:0000313" key="2">
    <source>
        <dbReference type="EMBL" id="KAJ5095465.1"/>
    </source>
</evidence>
<proteinExistence type="predicted"/>
<protein>
    <submittedName>
        <fullName evidence="2">Uncharacterized protein</fullName>
    </submittedName>
</protein>
<dbReference type="GeneID" id="81394571"/>
<name>A0A9W9F893_9EURO</name>
<dbReference type="RefSeq" id="XP_056511016.1">
    <property type="nucleotide sequence ID" value="XM_056655403.1"/>
</dbReference>
<gene>
    <name evidence="2" type="ORF">NUU61_004821</name>
</gene>
<sequence>MASLLRLQPSMQARFSLKPIGRSSITLLSRRTYAQNPSNTKSGDGHSSETEQAPNHPVPSNKAQPTLKDGKQSPMADMEGNLKEDLPEDVKKHNAEVEQRYDRPYNHIADEGNIENAWKK</sequence>
<organism evidence="2 3">
    <name type="scientific">Penicillium alfredii</name>
    <dbReference type="NCBI Taxonomy" id="1506179"/>
    <lineage>
        <taxon>Eukaryota</taxon>
        <taxon>Fungi</taxon>
        <taxon>Dikarya</taxon>
        <taxon>Ascomycota</taxon>
        <taxon>Pezizomycotina</taxon>
        <taxon>Eurotiomycetes</taxon>
        <taxon>Eurotiomycetidae</taxon>
        <taxon>Eurotiales</taxon>
        <taxon>Aspergillaceae</taxon>
        <taxon>Penicillium</taxon>
    </lineage>
</organism>
<keyword evidence="3" id="KW-1185">Reference proteome</keyword>
<evidence type="ECO:0000256" key="1">
    <source>
        <dbReference type="SAM" id="MobiDB-lite"/>
    </source>
</evidence>
<reference evidence="2" key="2">
    <citation type="journal article" date="2023" name="IMA Fungus">
        <title>Comparative genomic study of the Penicillium genus elucidates a diverse pangenome and 15 lateral gene transfer events.</title>
        <authorList>
            <person name="Petersen C."/>
            <person name="Sorensen T."/>
            <person name="Nielsen M.R."/>
            <person name="Sondergaard T.E."/>
            <person name="Sorensen J.L."/>
            <person name="Fitzpatrick D.A."/>
            <person name="Frisvad J.C."/>
            <person name="Nielsen K.L."/>
        </authorList>
    </citation>
    <scope>NUCLEOTIDE SEQUENCE</scope>
    <source>
        <strain evidence="2">IBT 34128</strain>
    </source>
</reference>
<dbReference type="EMBL" id="JAPMSZ010000007">
    <property type="protein sequence ID" value="KAJ5095465.1"/>
    <property type="molecule type" value="Genomic_DNA"/>
</dbReference>
<dbReference type="AlphaFoldDB" id="A0A9W9F893"/>
<feature type="compositionally biased region" description="Basic and acidic residues" evidence="1">
    <location>
        <begin position="80"/>
        <end position="110"/>
    </location>
</feature>
<feature type="compositionally biased region" description="Polar residues" evidence="1">
    <location>
        <begin position="28"/>
        <end position="42"/>
    </location>
</feature>
<comment type="caution">
    <text evidence="2">The sequence shown here is derived from an EMBL/GenBank/DDBJ whole genome shotgun (WGS) entry which is preliminary data.</text>
</comment>